<feature type="signal peptide" evidence="7">
    <location>
        <begin position="1"/>
        <end position="23"/>
    </location>
</feature>
<evidence type="ECO:0000256" key="6">
    <source>
        <dbReference type="SAM" id="MobiDB-lite"/>
    </source>
</evidence>
<feature type="compositionally biased region" description="Low complexity" evidence="6">
    <location>
        <begin position="141"/>
        <end position="187"/>
    </location>
</feature>
<dbReference type="AlphaFoldDB" id="A0A8J5K3G3"/>
<dbReference type="EMBL" id="JAHLQT010022185">
    <property type="protein sequence ID" value="KAG7166833.1"/>
    <property type="molecule type" value="Genomic_DNA"/>
</dbReference>
<evidence type="ECO:0000256" key="5">
    <source>
        <dbReference type="ARBA" id="ARBA00023180"/>
    </source>
</evidence>
<keyword evidence="2 7" id="KW-0732">Signal</keyword>
<reference evidence="9" key="1">
    <citation type="journal article" date="2021" name="Sci. Adv.">
        <title>The American lobster genome reveals insights on longevity, neural, and immune adaptations.</title>
        <authorList>
            <person name="Polinski J.M."/>
            <person name="Zimin A.V."/>
            <person name="Clark K.F."/>
            <person name="Kohn A.B."/>
            <person name="Sadowski N."/>
            <person name="Timp W."/>
            <person name="Ptitsyn A."/>
            <person name="Khanna P."/>
            <person name="Romanova D.Y."/>
            <person name="Williams P."/>
            <person name="Greenwood S.J."/>
            <person name="Moroz L.L."/>
            <person name="Walt D.R."/>
            <person name="Bodnar A.G."/>
        </authorList>
    </citation>
    <scope>NUCLEOTIDE SEQUENCE</scope>
    <source>
        <strain evidence="9">GMGI-L3</strain>
    </source>
</reference>
<dbReference type="GO" id="GO:0008061">
    <property type="term" value="F:chitin binding"/>
    <property type="evidence" value="ECO:0007669"/>
    <property type="project" value="UniProtKB-KW"/>
</dbReference>
<keyword evidence="4" id="KW-1015">Disulfide bond</keyword>
<evidence type="ECO:0000256" key="4">
    <source>
        <dbReference type="ARBA" id="ARBA00023157"/>
    </source>
</evidence>
<dbReference type="InterPro" id="IPR002557">
    <property type="entry name" value="Chitin-bd_dom"/>
</dbReference>
<evidence type="ECO:0000313" key="9">
    <source>
        <dbReference type="EMBL" id="KAG7166833.1"/>
    </source>
</evidence>
<dbReference type="Gene3D" id="2.170.140.10">
    <property type="entry name" value="Chitin binding domain"/>
    <property type="match status" value="2"/>
</dbReference>
<feature type="chain" id="PRO_5035190297" evidence="7">
    <location>
        <begin position="24"/>
        <end position="272"/>
    </location>
</feature>
<proteinExistence type="predicted"/>
<dbReference type="PRINTS" id="PR01217">
    <property type="entry name" value="PRICHEXTENSN"/>
</dbReference>
<keyword evidence="5" id="KW-0325">Glycoprotein</keyword>
<dbReference type="InterPro" id="IPR051940">
    <property type="entry name" value="Chitin_bind-dev_reg"/>
</dbReference>
<evidence type="ECO:0000259" key="8">
    <source>
        <dbReference type="PROSITE" id="PS50940"/>
    </source>
</evidence>
<feature type="domain" description="Chitin-binding type-2" evidence="8">
    <location>
        <begin position="28"/>
        <end position="90"/>
    </location>
</feature>
<accession>A0A8J5K3G3</accession>
<sequence>MEWRAVFSVVLVYLLNRAVLVIATPMPGGSCTEAGTFSSHPTDPAQYLMCSNGAWLAMPCAATLVWNQDTATCGRAATKTTPMPGGSCTEAGTFSSHPTDPAQYLMCSNGAWLAMPCAATLVWNQDTATCGRAATKTEMTTAKPAITTKKTPATTTTPTTTTITTTKEPTTTTKEPTTTTKEPTTPQKNPPPPQKNPPPPQKNPPPPQKNPPPPQKNPPPPQKNPPPQNHPLLHRFLPQPAQRYLPQPFQKPLPPLWEAPLLEVCPQCQEHR</sequence>
<dbReference type="GO" id="GO:0005576">
    <property type="term" value="C:extracellular region"/>
    <property type="evidence" value="ECO:0007669"/>
    <property type="project" value="InterPro"/>
</dbReference>
<evidence type="ECO:0000256" key="1">
    <source>
        <dbReference type="ARBA" id="ARBA00022669"/>
    </source>
</evidence>
<dbReference type="InterPro" id="IPR036508">
    <property type="entry name" value="Chitin-bd_dom_sf"/>
</dbReference>
<keyword evidence="1" id="KW-0147">Chitin-binding</keyword>
<dbReference type="PANTHER" id="PTHR23301">
    <property type="entry name" value="CHITIN BINDING PERITROPHIN-A"/>
    <property type="match status" value="1"/>
</dbReference>
<comment type="caution">
    <text evidence="9">The sequence shown here is derived from an EMBL/GenBank/DDBJ whole genome shotgun (WGS) entry which is preliminary data.</text>
</comment>
<protein>
    <submittedName>
        <fullName evidence="9">Putative Chitin binding Peritrophin-A domain-containing protein 20</fullName>
    </submittedName>
</protein>
<keyword evidence="10" id="KW-1185">Reference proteome</keyword>
<feature type="compositionally biased region" description="Pro residues" evidence="6">
    <location>
        <begin position="188"/>
        <end position="229"/>
    </location>
</feature>
<dbReference type="Pfam" id="PF01607">
    <property type="entry name" value="CBM_14"/>
    <property type="match status" value="2"/>
</dbReference>
<evidence type="ECO:0000256" key="3">
    <source>
        <dbReference type="ARBA" id="ARBA00022737"/>
    </source>
</evidence>
<evidence type="ECO:0000313" key="10">
    <source>
        <dbReference type="Proteomes" id="UP000747542"/>
    </source>
</evidence>
<keyword evidence="3" id="KW-0677">Repeat</keyword>
<evidence type="ECO:0000256" key="2">
    <source>
        <dbReference type="ARBA" id="ARBA00022729"/>
    </source>
</evidence>
<dbReference type="PROSITE" id="PS50940">
    <property type="entry name" value="CHIT_BIND_II"/>
    <property type="match status" value="1"/>
</dbReference>
<name>A0A8J5K3G3_HOMAM</name>
<organism evidence="9 10">
    <name type="scientific">Homarus americanus</name>
    <name type="common">American lobster</name>
    <dbReference type="NCBI Taxonomy" id="6706"/>
    <lineage>
        <taxon>Eukaryota</taxon>
        <taxon>Metazoa</taxon>
        <taxon>Ecdysozoa</taxon>
        <taxon>Arthropoda</taxon>
        <taxon>Crustacea</taxon>
        <taxon>Multicrustacea</taxon>
        <taxon>Malacostraca</taxon>
        <taxon>Eumalacostraca</taxon>
        <taxon>Eucarida</taxon>
        <taxon>Decapoda</taxon>
        <taxon>Pleocyemata</taxon>
        <taxon>Astacidea</taxon>
        <taxon>Nephropoidea</taxon>
        <taxon>Nephropidae</taxon>
        <taxon>Homarus</taxon>
    </lineage>
</organism>
<dbReference type="SUPFAM" id="SSF57625">
    <property type="entry name" value="Invertebrate chitin-binding proteins"/>
    <property type="match status" value="2"/>
</dbReference>
<dbReference type="PANTHER" id="PTHR23301:SF106">
    <property type="entry name" value="CHITIN-BINDING TYPE-2 DOMAIN-CONTAINING PROTEIN-RELATED"/>
    <property type="match status" value="1"/>
</dbReference>
<feature type="region of interest" description="Disordered" evidence="6">
    <location>
        <begin position="141"/>
        <end position="254"/>
    </location>
</feature>
<evidence type="ECO:0000256" key="7">
    <source>
        <dbReference type="SAM" id="SignalP"/>
    </source>
</evidence>
<feature type="non-terminal residue" evidence="9">
    <location>
        <position position="272"/>
    </location>
</feature>
<dbReference type="Proteomes" id="UP000747542">
    <property type="component" value="Unassembled WGS sequence"/>
</dbReference>
<gene>
    <name evidence="9" type="ORF">Hamer_G010505</name>
</gene>
<dbReference type="SMART" id="SM00494">
    <property type="entry name" value="ChtBD2"/>
    <property type="match status" value="2"/>
</dbReference>